<dbReference type="Proteomes" id="UP000193017">
    <property type="component" value="Chromosome"/>
</dbReference>
<evidence type="ECO:0000313" key="2">
    <source>
        <dbReference type="EMBL" id="ARJ69865.1"/>
    </source>
</evidence>
<dbReference type="GO" id="GO:0006109">
    <property type="term" value="P:regulation of carbohydrate metabolic process"/>
    <property type="evidence" value="ECO:0007669"/>
    <property type="project" value="InterPro"/>
</dbReference>
<keyword evidence="2" id="KW-0418">Kinase</keyword>
<evidence type="ECO:0000259" key="1">
    <source>
        <dbReference type="Pfam" id="PF07475"/>
    </source>
</evidence>
<name>A0A1W6CYD8_9RHOB</name>
<dbReference type="EMBL" id="CP020612">
    <property type="protein sequence ID" value="ARJ69865.1"/>
    <property type="molecule type" value="Genomic_DNA"/>
</dbReference>
<dbReference type="CDD" id="cd01918">
    <property type="entry name" value="HprK_C"/>
    <property type="match status" value="1"/>
</dbReference>
<accession>A0A1W6CYD8</accession>
<dbReference type="InterPro" id="IPR011104">
    <property type="entry name" value="Hpr_kin/Pase_C"/>
</dbReference>
<dbReference type="GO" id="GO:0000155">
    <property type="term" value="F:phosphorelay sensor kinase activity"/>
    <property type="evidence" value="ECO:0007669"/>
    <property type="project" value="InterPro"/>
</dbReference>
<dbReference type="SUPFAM" id="SSF53795">
    <property type="entry name" value="PEP carboxykinase-like"/>
    <property type="match status" value="1"/>
</dbReference>
<dbReference type="KEGG" id="pcon:B0A89_09745"/>
<feature type="domain" description="HPr kinase/phosphorylase C-terminal" evidence="1">
    <location>
        <begin position="3"/>
        <end position="75"/>
    </location>
</feature>
<protein>
    <submittedName>
        <fullName evidence="2">Serine kinase</fullName>
    </submittedName>
</protein>
<evidence type="ECO:0000313" key="3">
    <source>
        <dbReference type="Proteomes" id="UP000193017"/>
    </source>
</evidence>
<dbReference type="Pfam" id="PF07475">
    <property type="entry name" value="Hpr_kinase_C"/>
    <property type="match status" value="1"/>
</dbReference>
<keyword evidence="2" id="KW-0808">Transferase</keyword>
<dbReference type="InterPro" id="IPR027417">
    <property type="entry name" value="P-loop_NTPase"/>
</dbReference>
<sequence length="137" mass="13904">MSSLHASAVCLGGRALLILGPPGAGKSALALRMMALGAGLIADDRVLVRRAGGHLVAACPPPLVGLIEARGVGILRADPAGPAPVALAVDLGRAEPDRLPPFRNTVLYGIPVPLVLGPLRPHLGEALRQMLLSGRAA</sequence>
<gene>
    <name evidence="2" type="ORF">B0A89_09745</name>
</gene>
<dbReference type="STRING" id="1945662.B0A89_09745"/>
<dbReference type="GO" id="GO:0005524">
    <property type="term" value="F:ATP binding"/>
    <property type="evidence" value="ECO:0007669"/>
    <property type="project" value="InterPro"/>
</dbReference>
<reference evidence="2 3" key="1">
    <citation type="submission" date="2017-03" db="EMBL/GenBank/DDBJ databases">
        <title>Genome sequence of Paracoccus contaminans isolated from a water microcosm.</title>
        <authorList>
            <person name="Aurass P."/>
            <person name="Karste S."/>
            <person name="Trost E."/>
            <person name="Glaeser S.P."/>
            <person name="Kaempfer P."/>
            <person name="Flieger A."/>
        </authorList>
    </citation>
    <scope>NUCLEOTIDE SEQUENCE [LARGE SCALE GENOMIC DNA]</scope>
    <source>
        <strain evidence="3">RKI 16-01929T\LMG 29738T\CCM 8701T\CIP 111112T</strain>
    </source>
</reference>
<proteinExistence type="predicted"/>
<keyword evidence="3" id="KW-1185">Reference proteome</keyword>
<dbReference type="Gene3D" id="3.40.50.300">
    <property type="entry name" value="P-loop containing nucleotide triphosphate hydrolases"/>
    <property type="match status" value="1"/>
</dbReference>
<organism evidence="2 3">
    <name type="scientific">Paracoccus contaminans</name>
    <dbReference type="NCBI Taxonomy" id="1945662"/>
    <lineage>
        <taxon>Bacteria</taxon>
        <taxon>Pseudomonadati</taxon>
        <taxon>Pseudomonadota</taxon>
        <taxon>Alphaproteobacteria</taxon>
        <taxon>Rhodobacterales</taxon>
        <taxon>Paracoccaceae</taxon>
        <taxon>Paracoccus</taxon>
    </lineage>
</organism>
<dbReference type="AlphaFoldDB" id="A0A1W6CYD8"/>
<dbReference type="RefSeq" id="WP_085377984.1">
    <property type="nucleotide sequence ID" value="NZ_CP020612.1"/>
</dbReference>